<feature type="transmembrane region" description="Helical" evidence="4">
    <location>
        <begin position="283"/>
        <end position="300"/>
    </location>
</feature>
<evidence type="ECO:0000256" key="1">
    <source>
        <dbReference type="ARBA" id="ARBA00022617"/>
    </source>
</evidence>
<feature type="domain" description="Cytochrome b5 heme-binding" evidence="5">
    <location>
        <begin position="8"/>
        <end position="100"/>
    </location>
</feature>
<evidence type="ECO:0000256" key="3">
    <source>
        <dbReference type="ARBA" id="ARBA00023004"/>
    </source>
</evidence>
<dbReference type="InterPro" id="IPR053100">
    <property type="entry name" value="Cytochrome_b5-related"/>
</dbReference>
<keyword evidence="1 4" id="KW-0349">Heme</keyword>
<dbReference type="Gene3D" id="3.10.120.10">
    <property type="entry name" value="Cytochrome b5-like heme/steroid binding domain"/>
    <property type="match status" value="1"/>
</dbReference>
<evidence type="ECO:0000256" key="2">
    <source>
        <dbReference type="ARBA" id="ARBA00022723"/>
    </source>
</evidence>
<dbReference type="InterPro" id="IPR005804">
    <property type="entry name" value="FA_desaturase_dom"/>
</dbReference>
<evidence type="ECO:0000313" key="6">
    <source>
        <dbReference type="EMBL" id="SSX10988.1"/>
    </source>
</evidence>
<dbReference type="GO" id="GO:0020037">
    <property type="term" value="F:heme binding"/>
    <property type="evidence" value="ECO:0007669"/>
    <property type="project" value="UniProtKB-UniRule"/>
</dbReference>
<evidence type="ECO:0000313" key="7">
    <source>
        <dbReference type="EMBL" id="SSX30628.1"/>
    </source>
</evidence>
<evidence type="ECO:0000256" key="4">
    <source>
        <dbReference type="RuleBase" id="RU362121"/>
    </source>
</evidence>
<organism evidence="7">
    <name type="scientific">Culicoides sonorensis</name>
    <name type="common">Biting midge</name>
    <dbReference type="NCBI Taxonomy" id="179676"/>
    <lineage>
        <taxon>Eukaryota</taxon>
        <taxon>Metazoa</taxon>
        <taxon>Ecdysozoa</taxon>
        <taxon>Arthropoda</taxon>
        <taxon>Hexapoda</taxon>
        <taxon>Insecta</taxon>
        <taxon>Pterygota</taxon>
        <taxon>Neoptera</taxon>
        <taxon>Endopterygota</taxon>
        <taxon>Diptera</taxon>
        <taxon>Nematocera</taxon>
        <taxon>Chironomoidea</taxon>
        <taxon>Ceratopogonidae</taxon>
        <taxon>Ceratopogoninae</taxon>
        <taxon>Culicoides</taxon>
        <taxon>Monoculicoides</taxon>
    </lineage>
</organism>
<dbReference type="VEuPathDB" id="VectorBase:CSON002711"/>
<dbReference type="EMBL" id="UFQT01001454">
    <property type="protein sequence ID" value="SSX30628.1"/>
    <property type="molecule type" value="Genomic_DNA"/>
</dbReference>
<comment type="caution">
    <text evidence="4">Lacks conserved residue(s) required for the propagation of feature annotation.</text>
</comment>
<comment type="similarity">
    <text evidence="4">Belongs to the cytochrome b5 family.</text>
</comment>
<dbReference type="Pfam" id="PF00173">
    <property type="entry name" value="Cyt-b5"/>
    <property type="match status" value="1"/>
</dbReference>
<keyword evidence="3 4" id="KW-0408">Iron</keyword>
<dbReference type="PROSITE" id="PS50255">
    <property type="entry name" value="CYTOCHROME_B5_2"/>
    <property type="match status" value="1"/>
</dbReference>
<dbReference type="InterPro" id="IPR018506">
    <property type="entry name" value="Cyt_B5_heme-BS"/>
</dbReference>
<feature type="transmembrane region" description="Helical" evidence="4">
    <location>
        <begin position="162"/>
        <end position="182"/>
    </location>
</feature>
<dbReference type="PANTHER" id="PTHR16740">
    <property type="entry name" value="CYTOCHROME B5-RELATED PROTEIN-RELATED"/>
    <property type="match status" value="1"/>
</dbReference>
<dbReference type="EMBL" id="UFQS01001454">
    <property type="protein sequence ID" value="SSX10988.1"/>
    <property type="molecule type" value="Genomic_DNA"/>
</dbReference>
<dbReference type="InterPro" id="IPR001199">
    <property type="entry name" value="Cyt_B5-like_heme/steroid-bd"/>
</dbReference>
<dbReference type="PANTHER" id="PTHR16740:SF1">
    <property type="entry name" value="CYTOCHROME B5-RELATED PROTEIN-RELATED"/>
    <property type="match status" value="1"/>
</dbReference>
<keyword evidence="4" id="KW-0472">Membrane</keyword>
<gene>
    <name evidence="7" type="primary">CSON002711</name>
</gene>
<evidence type="ECO:0000259" key="5">
    <source>
        <dbReference type="PROSITE" id="PS50255"/>
    </source>
</evidence>
<dbReference type="GO" id="GO:0006629">
    <property type="term" value="P:lipid metabolic process"/>
    <property type="evidence" value="ECO:0007669"/>
    <property type="project" value="InterPro"/>
</dbReference>
<dbReference type="OMA" id="LMNFAAW"/>
<name>A0A336MXL3_CULSO</name>
<feature type="transmembrane region" description="Helical" evidence="4">
    <location>
        <begin position="242"/>
        <end position="263"/>
    </location>
</feature>
<proteinExistence type="inferred from homology"/>
<keyword evidence="4" id="KW-0812">Transmembrane</keyword>
<accession>A0A336MXL3</accession>
<protein>
    <submittedName>
        <fullName evidence="7">CSON002711 protein</fullName>
    </submittedName>
</protein>
<dbReference type="AlphaFoldDB" id="A0A336MXL3"/>
<dbReference type="Pfam" id="PF00487">
    <property type="entry name" value="FA_desaturase"/>
    <property type="match status" value="1"/>
</dbReference>
<reference evidence="7" key="2">
    <citation type="submission" date="2018-07" db="EMBL/GenBank/DDBJ databases">
        <authorList>
            <person name="Quirk P.G."/>
            <person name="Krulwich T.A."/>
        </authorList>
    </citation>
    <scope>NUCLEOTIDE SEQUENCE</scope>
</reference>
<dbReference type="InterPro" id="IPR036400">
    <property type="entry name" value="Cyt_B5-like_heme/steroid_sf"/>
</dbReference>
<dbReference type="PROSITE" id="PS00191">
    <property type="entry name" value="CYTOCHROME_B5_1"/>
    <property type="match status" value="1"/>
</dbReference>
<keyword evidence="2 4" id="KW-0479">Metal-binding</keyword>
<dbReference type="SUPFAM" id="SSF55856">
    <property type="entry name" value="Cytochrome b5-like heme/steroid binding domain"/>
    <property type="match status" value="1"/>
</dbReference>
<keyword evidence="4" id="KW-1133">Transmembrane helix</keyword>
<feature type="transmembrane region" description="Helical" evidence="4">
    <location>
        <begin position="307"/>
        <end position="327"/>
    </location>
</feature>
<sequence>MYGKTGIPPSISYKYPTNRDLPLKNSWLWLEGRREDENAEGLWRIYDNLYDFTNFIRHHPGGQDWLLWTQGLDITEAFECHHITLKPDALLPKYFVRKAKNPRNFKLTLDENGFYKTLKRKVREKLPTLDKKRESVSKRILDILLVITYLLAIASARANSYLIGIGAGLFLTWTVISAHNFFHQRDNWRMKVWNLSLFSYREWRVSHALSHHIYTNTLHDLEVSYFEPFFNWIPSPNIKSRLGSFVSMIIAPIVYGTAFFWEFFKRLYVTLTTKQQLFHWEEIVIPFSIPCIMLLFGNLQPAEVLKLWLFIVWVGSLSFGTIGLNAAHHHPEIFHEGDALNPKLDWGIFQLDAVMDRVEIQGILLTLTHFGDHALHHLFPTIDHVHLPELQPLLLETCKEFEAVCRDCRWWDLIKGQFEQLRRTEVNTVPVSLRKKII</sequence>
<dbReference type="GO" id="GO:0046872">
    <property type="term" value="F:metal ion binding"/>
    <property type="evidence" value="ECO:0007669"/>
    <property type="project" value="UniProtKB-UniRule"/>
</dbReference>
<reference evidence="6" key="1">
    <citation type="submission" date="2018-04" db="EMBL/GenBank/DDBJ databases">
        <authorList>
            <person name="Go L.Y."/>
            <person name="Mitchell J.A."/>
        </authorList>
    </citation>
    <scope>NUCLEOTIDE SEQUENCE</scope>
    <source>
        <tissue evidence="6">Whole organism</tissue>
    </source>
</reference>
<feature type="transmembrane region" description="Helical" evidence="4">
    <location>
        <begin position="140"/>
        <end position="156"/>
    </location>
</feature>